<gene>
    <name evidence="1" type="ORF">HB943_14730</name>
</gene>
<dbReference type="Proteomes" id="UP000564536">
    <property type="component" value="Unassembled WGS sequence"/>
</dbReference>
<comment type="caution">
    <text evidence="1">The sequence shown here is derived from an EMBL/GenBank/DDBJ whole genome shotgun (WGS) entry which is preliminary data.</text>
</comment>
<evidence type="ECO:0000313" key="1">
    <source>
        <dbReference type="EMBL" id="MBC1501854.1"/>
    </source>
</evidence>
<accession>A0A841Z9K7</accession>
<dbReference type="RefSeq" id="WP_185427262.1">
    <property type="nucleotide sequence ID" value="NZ_JAARRL010000031.1"/>
</dbReference>
<dbReference type="AlphaFoldDB" id="A0A841Z9K7"/>
<name>A0A841Z9K7_9LIST</name>
<organism evidence="1 2">
    <name type="scientific">Listeria weihenstephanensis</name>
    <dbReference type="NCBI Taxonomy" id="1006155"/>
    <lineage>
        <taxon>Bacteria</taxon>
        <taxon>Bacillati</taxon>
        <taxon>Bacillota</taxon>
        <taxon>Bacilli</taxon>
        <taxon>Bacillales</taxon>
        <taxon>Listeriaceae</taxon>
        <taxon>Listeria</taxon>
    </lineage>
</organism>
<proteinExistence type="predicted"/>
<dbReference type="EMBL" id="JAARRL010000031">
    <property type="protein sequence ID" value="MBC1501854.1"/>
    <property type="molecule type" value="Genomic_DNA"/>
</dbReference>
<reference evidence="1 2" key="1">
    <citation type="submission" date="2020-03" db="EMBL/GenBank/DDBJ databases">
        <title>Soil Listeria distribution.</title>
        <authorList>
            <person name="Liao J."/>
            <person name="Wiedmann M."/>
        </authorList>
    </citation>
    <scope>NUCLEOTIDE SEQUENCE [LARGE SCALE GENOMIC DNA]</scope>
    <source>
        <strain evidence="1 2">FSL L7-1523</strain>
    </source>
</reference>
<sequence>MENPIGYDIYVVEADYTAKKEENTKLANKIESKLSAYLESLERVLSSTDGGINGGQVAKNLFSFKEEVQGLQGYVALVSEEVDEILGEYPEAINTADKELF</sequence>
<protein>
    <submittedName>
        <fullName evidence="1">Uncharacterized protein</fullName>
    </submittedName>
</protein>
<evidence type="ECO:0000313" key="2">
    <source>
        <dbReference type="Proteomes" id="UP000564536"/>
    </source>
</evidence>